<comment type="similarity">
    <text evidence="1 4">Belongs to the heat shock protein 70 family.</text>
</comment>
<dbReference type="PRINTS" id="PR00301">
    <property type="entry name" value="HEATSHOCK70"/>
</dbReference>
<gene>
    <name evidence="5" type="ORF">PHET_09161</name>
</gene>
<dbReference type="Proteomes" id="UP000748531">
    <property type="component" value="Unassembled WGS sequence"/>
</dbReference>
<evidence type="ECO:0000256" key="1">
    <source>
        <dbReference type="ARBA" id="ARBA00007381"/>
    </source>
</evidence>
<dbReference type="PANTHER" id="PTHR19375">
    <property type="entry name" value="HEAT SHOCK PROTEIN 70KDA"/>
    <property type="match status" value="1"/>
</dbReference>
<dbReference type="InterPro" id="IPR029047">
    <property type="entry name" value="HSP70_peptide-bd_sf"/>
</dbReference>
<organism evidence="5 6">
    <name type="scientific">Paragonimus heterotremus</name>
    <dbReference type="NCBI Taxonomy" id="100268"/>
    <lineage>
        <taxon>Eukaryota</taxon>
        <taxon>Metazoa</taxon>
        <taxon>Spiralia</taxon>
        <taxon>Lophotrochozoa</taxon>
        <taxon>Platyhelminthes</taxon>
        <taxon>Trematoda</taxon>
        <taxon>Digenea</taxon>
        <taxon>Plagiorchiida</taxon>
        <taxon>Troglotremata</taxon>
        <taxon>Troglotrematidae</taxon>
        <taxon>Paragonimus</taxon>
    </lineage>
</organism>
<dbReference type="InterPro" id="IPR013126">
    <property type="entry name" value="Hsp_70_fam"/>
</dbReference>
<dbReference type="PROSITE" id="PS01036">
    <property type="entry name" value="HSP70_3"/>
    <property type="match status" value="1"/>
</dbReference>
<keyword evidence="3 4" id="KW-0067">ATP-binding</keyword>
<dbReference type="SUPFAM" id="SSF53067">
    <property type="entry name" value="Actin-like ATPase domain"/>
    <property type="match status" value="2"/>
</dbReference>
<dbReference type="OrthoDB" id="6228894at2759"/>
<dbReference type="Pfam" id="PF00012">
    <property type="entry name" value="HSP70"/>
    <property type="match status" value="1"/>
</dbReference>
<dbReference type="Gene3D" id="3.90.640.10">
    <property type="entry name" value="Actin, Chain A, domain 4"/>
    <property type="match status" value="1"/>
</dbReference>
<dbReference type="PROSITE" id="PS00329">
    <property type="entry name" value="HSP70_2"/>
    <property type="match status" value="1"/>
</dbReference>
<protein>
    <submittedName>
        <fullName evidence="5">ER molecular chaperone</fullName>
    </submittedName>
</protein>
<dbReference type="Gene3D" id="3.30.30.30">
    <property type="match status" value="1"/>
</dbReference>
<sequence>MPAIGIDLGTTNSCVAVKLDDDIQVLTNTIGEKLTPSYVGFFESEVLIGHSAKNQSHLHPQNTVFDVKRLIGRPFDDSQLSEDRKNWPFDVVNINGQPRISVEVNNRPKHLTPVEISSYILKYLKLVAETHFQEAVTDAVITVPAYFNQSQRQATIDAGRIAGLNVLEVINEPTAAGIAYVTQEGLKGDHKTFLVYDLGGGTFDVSLMQSDGHEFRVLSTDGDTHLGGEDFDHRLVSHFVDEIMNEYKVDVKQDKVVIHRLREACEQAKRTLTCSISANIELDCLFKNQSFTATINRAVFEKINSDLFQLTIKVIEKALQAAGKTKQDVDEVLLVGGSTRIPMIAEIIKNFFVDKPIRRTVNPDECVAVGAAIRAYDLMECGSDVVPVACVKDIIPLPLGIEVISGMMKVMVPKNSIIPFAHTEEFATSKDNQTAVRITIFEGECKMVSENRKLGNFVLTDLTPAPKGVMRITVTFDIDQSGVLHVSAKETSKGIENSIKIQSDMQRLTDAQIEELIQNTSSLVFTDLQQ</sequence>
<reference evidence="5" key="1">
    <citation type="submission" date="2019-05" db="EMBL/GenBank/DDBJ databases">
        <title>Annotation for the trematode Paragonimus heterotremus.</title>
        <authorList>
            <person name="Choi Y.-J."/>
        </authorList>
    </citation>
    <scope>NUCLEOTIDE SEQUENCE</scope>
    <source>
        <strain evidence="5">LC</strain>
    </source>
</reference>
<keyword evidence="2 4" id="KW-0547">Nucleotide-binding</keyword>
<evidence type="ECO:0000313" key="5">
    <source>
        <dbReference type="EMBL" id="KAF5397676.1"/>
    </source>
</evidence>
<dbReference type="Gene3D" id="3.30.420.40">
    <property type="match status" value="2"/>
</dbReference>
<dbReference type="GO" id="GO:0140662">
    <property type="term" value="F:ATP-dependent protein folding chaperone"/>
    <property type="evidence" value="ECO:0007669"/>
    <property type="project" value="InterPro"/>
</dbReference>
<dbReference type="FunFam" id="3.90.640.10:FF:000010">
    <property type="entry name" value="heat shock 70 kDa protein 14"/>
    <property type="match status" value="1"/>
</dbReference>
<dbReference type="FunFam" id="3.30.30.30:FF:000001">
    <property type="entry name" value="heat shock 70 kDa protein-like"/>
    <property type="match status" value="1"/>
</dbReference>
<dbReference type="AlphaFoldDB" id="A0A8J4STJ1"/>
<dbReference type="PROSITE" id="PS00297">
    <property type="entry name" value="HSP70_1"/>
    <property type="match status" value="1"/>
</dbReference>
<dbReference type="InterPro" id="IPR043129">
    <property type="entry name" value="ATPase_NBD"/>
</dbReference>
<accession>A0A8J4STJ1</accession>
<evidence type="ECO:0000256" key="3">
    <source>
        <dbReference type="ARBA" id="ARBA00022840"/>
    </source>
</evidence>
<proteinExistence type="inferred from homology"/>
<dbReference type="CDD" id="cd24028">
    <property type="entry name" value="ASKHA_NBD_HSP70_HSPA1-like"/>
    <property type="match status" value="1"/>
</dbReference>
<evidence type="ECO:0000256" key="2">
    <source>
        <dbReference type="ARBA" id="ARBA00022741"/>
    </source>
</evidence>
<evidence type="ECO:0000313" key="6">
    <source>
        <dbReference type="Proteomes" id="UP000748531"/>
    </source>
</evidence>
<dbReference type="EMBL" id="LUCH01005928">
    <property type="protein sequence ID" value="KAF5397676.1"/>
    <property type="molecule type" value="Genomic_DNA"/>
</dbReference>
<comment type="caution">
    <text evidence="5">The sequence shown here is derived from an EMBL/GenBank/DDBJ whole genome shotgun (WGS) entry which is preliminary data.</text>
</comment>
<evidence type="ECO:0000256" key="4">
    <source>
        <dbReference type="RuleBase" id="RU003322"/>
    </source>
</evidence>
<keyword evidence="6" id="KW-1185">Reference proteome</keyword>
<dbReference type="GO" id="GO:0005524">
    <property type="term" value="F:ATP binding"/>
    <property type="evidence" value="ECO:0007669"/>
    <property type="project" value="UniProtKB-KW"/>
</dbReference>
<dbReference type="Gene3D" id="2.60.34.10">
    <property type="entry name" value="Substrate Binding Domain Of DNAk, Chain A, domain 1"/>
    <property type="match status" value="1"/>
</dbReference>
<name>A0A8J4STJ1_9TREM</name>
<dbReference type="InterPro" id="IPR018181">
    <property type="entry name" value="Heat_shock_70_CS"/>
</dbReference>
<dbReference type="FunFam" id="3.30.420.40:FF:000004">
    <property type="entry name" value="Molecular chaperone DnaK"/>
    <property type="match status" value="1"/>
</dbReference>
<dbReference type="SUPFAM" id="SSF100920">
    <property type="entry name" value="Heat shock protein 70kD (HSP70), peptide-binding domain"/>
    <property type="match status" value="1"/>
</dbReference>